<evidence type="ECO:0000256" key="2">
    <source>
        <dbReference type="SAM" id="SignalP"/>
    </source>
</evidence>
<dbReference type="SUPFAM" id="SSF49265">
    <property type="entry name" value="Fibronectin type III"/>
    <property type="match status" value="2"/>
</dbReference>
<feature type="domain" description="Fibronectin type-III" evidence="3">
    <location>
        <begin position="559"/>
        <end position="648"/>
    </location>
</feature>
<dbReference type="HOGENOM" id="CLU_263492_0_0_12"/>
<accession>F5Y9A3</accession>
<evidence type="ECO:0000259" key="3">
    <source>
        <dbReference type="PROSITE" id="PS50853"/>
    </source>
</evidence>
<dbReference type="InterPro" id="IPR006626">
    <property type="entry name" value="PbH1"/>
</dbReference>
<protein>
    <submittedName>
        <fullName evidence="4">Bacterial pre-peptidase C-domain family</fullName>
    </submittedName>
</protein>
<sequence>MKIASKFLLAAPMLLLLCFAGCENPFTQKPFVLESSSQGYVAVHFETPQEVYGENTGEGKERTLYPELSAFTKYELSFSNGPEARPPFTVQPGGNSVIELAVGSWTITAIAYSGSEGSYTEAARGSASPVTISIGQTATADIALIPSAGGIGFFNYTVDLPPGAAGNLVVATPEGGSVNGGNIPLDNSAVNGTLNLLSGQYIMSLTLALDGKRSGRTEILHVYPNLTSRAAYAFSEFDFRAVMDLTHNTWIPRILVNPGDTQWYAFNAEAGKTYQIQWNDAVQGDASKSLDIEVSAVRGDGTAIFTNRDSGWNSPETISGLSGPVYIAVQGKSGSSTGTYAIKYYDTDAVVPQGIMAIGSVNTSLIPAAIISWNSVEEVSAYRLYRALLSGGPYTKIADQSSTVFTDENVMGNITYYYKAAAYNANGEGELSPAASGTMPASHPAAITALANNAWTGGTIGAAGVVGWYKFTAESAKTYYIQWNDAVQGDASKSLDIKVSAYSAAGDVLFENEDSAWMVPKTISGLNGMVYLKAAAQNGSNTGSYSIRQHDLDNSIEQIPENVTVSAGSEQLTVSWTGISEADNYDIYYTNDTNMPTSPSLTVTDPSVVITGLTNGITYSIWVKARNATSASNASSVATGKPIGTMGAVTVSPGDGQLNLSWAAVAGADEYEVYYDTTPVCPESPAQTVTVPTALIDGLTNGIVYYAWVRGKNSNGSGTSEMVTGKPLGTPGTLTINDTGISQLTITWGVVSGADEYEVYYGTGTPTTLWNTVSGTAVTITGLTNGISYTVQIRARNTTGVSVFSPTAAGTPSIRPGLFDGTIDGAFYIGPHTIALSASYLSANAVNGHDYLIIIGEDESLAPLTLSYPDKTIGIALMGLGDERTISLNANGSMFTVSQGVTLTLKDNLVLAGRTANNASLIRINDSGSFTMEGGTISGNTSSSYSSGGGVYVSSGSFTMEGGTISGNTSSSYSSGGGVYVSSGSFTMEGGTISGNTSSYGDGSGVYVFSGSFTMEGGTISGNKSSSSSSYGGGVYVDSSGSFTMEGGTISGNTSSYGGGVYVYSSSSFTMKEGSISGNTSSSYGGGVYVGSSGSFTMEGGTISGNTSSSYGGGVYVGSSGSFTMEGGTISGNTSSSYGGGVYVSSGSFTMKEGSISGNSASSSYSSGGGVYVYSSGSFTMEGGTISGNSASSSSSSNGGGGVYVYSSGSFIKSGPSVIYGDTDTTHTAGANENTALNGRGHAVYWSASPKQRQSTLEANVDLSTNPADAGYANWD</sequence>
<name>F5Y9A3_LEAAZ</name>
<dbReference type="Pfam" id="PF00041">
    <property type="entry name" value="fn3"/>
    <property type="match status" value="2"/>
</dbReference>
<reference evidence="5" key="1">
    <citation type="submission" date="2009-12" db="EMBL/GenBank/DDBJ databases">
        <title>Complete sequence of Treponema azotonutricium strain ZAS-9.</title>
        <authorList>
            <person name="Tetu S.G."/>
            <person name="Matson E."/>
            <person name="Ren Q."/>
            <person name="Seshadri R."/>
            <person name="Elbourne L."/>
            <person name="Hassan K.A."/>
            <person name="Durkin A."/>
            <person name="Radune D."/>
            <person name="Mohamoud Y."/>
            <person name="Shay R."/>
            <person name="Jin S."/>
            <person name="Zhang X."/>
            <person name="Lucey K."/>
            <person name="Ballor N.R."/>
            <person name="Ottesen E."/>
            <person name="Rosenthal R."/>
            <person name="Allen A."/>
            <person name="Leadbetter J.R."/>
            <person name="Paulsen I.T."/>
        </authorList>
    </citation>
    <scope>NUCLEOTIDE SEQUENCE [LARGE SCALE GENOMIC DNA]</scope>
    <source>
        <strain evidence="5">ATCC BAA-888 / DSM 13862 / ZAS-9</strain>
    </source>
</reference>
<dbReference type="SMART" id="SM00710">
    <property type="entry name" value="PbH1"/>
    <property type="match status" value="10"/>
</dbReference>
<dbReference type="InterPro" id="IPR012334">
    <property type="entry name" value="Pectin_lyas_fold"/>
</dbReference>
<keyword evidence="2" id="KW-0732">Signal</keyword>
<evidence type="ECO:0000313" key="5">
    <source>
        <dbReference type="Proteomes" id="UP000009222"/>
    </source>
</evidence>
<dbReference type="KEGG" id="taz:TREAZ_2158"/>
<feature type="domain" description="Fibronectin type-III" evidence="3">
    <location>
        <begin position="730"/>
        <end position="817"/>
    </location>
</feature>
<dbReference type="SMART" id="SM00060">
    <property type="entry name" value="FN3"/>
    <property type="match status" value="4"/>
</dbReference>
<dbReference type="AlphaFoldDB" id="F5Y9A3"/>
<proteinExistence type="predicted"/>
<dbReference type="PROSITE" id="PS50853">
    <property type="entry name" value="FN3"/>
    <property type="match status" value="2"/>
</dbReference>
<dbReference type="eggNOG" id="COG2931">
    <property type="taxonomic scope" value="Bacteria"/>
</dbReference>
<dbReference type="InterPro" id="IPR013783">
    <property type="entry name" value="Ig-like_fold"/>
</dbReference>
<dbReference type="InterPro" id="IPR003961">
    <property type="entry name" value="FN3_dom"/>
</dbReference>
<dbReference type="InterPro" id="IPR036116">
    <property type="entry name" value="FN3_sf"/>
</dbReference>
<feature type="signal peptide" evidence="2">
    <location>
        <begin position="1"/>
        <end position="20"/>
    </location>
</feature>
<dbReference type="STRING" id="545695.TREAZ_2158"/>
<dbReference type="InParanoid" id="F5Y9A3"/>
<dbReference type="EMBL" id="CP001841">
    <property type="protein sequence ID" value="AEF82547.1"/>
    <property type="molecule type" value="Genomic_DNA"/>
</dbReference>
<dbReference type="RefSeq" id="WP_015709891.1">
    <property type="nucleotide sequence ID" value="NC_015577.1"/>
</dbReference>
<dbReference type="eggNOG" id="COG4733">
    <property type="taxonomic scope" value="Bacteria"/>
</dbReference>
<dbReference type="Gene3D" id="2.60.40.10">
    <property type="entry name" value="Immunoglobulins"/>
    <property type="match status" value="4"/>
</dbReference>
<keyword evidence="1" id="KW-0677">Repeat</keyword>
<dbReference type="InterPro" id="IPR011050">
    <property type="entry name" value="Pectin_lyase_fold/virulence"/>
</dbReference>
<organism evidence="4 5">
    <name type="scientific">Leadbettera azotonutricia (strain ATCC BAA-888 / DSM 13862 / ZAS-9)</name>
    <name type="common">Treponema azotonutricium</name>
    <dbReference type="NCBI Taxonomy" id="545695"/>
    <lineage>
        <taxon>Bacteria</taxon>
        <taxon>Pseudomonadati</taxon>
        <taxon>Spirochaetota</taxon>
        <taxon>Spirochaetia</taxon>
        <taxon>Spirochaetales</taxon>
        <taxon>Breznakiellaceae</taxon>
        <taxon>Leadbettera</taxon>
    </lineage>
</organism>
<gene>
    <name evidence="4" type="ordered locus">TREAZ_2158</name>
</gene>
<dbReference type="PANTHER" id="PTHR46708">
    <property type="entry name" value="TENASCIN"/>
    <property type="match status" value="1"/>
</dbReference>
<evidence type="ECO:0000256" key="1">
    <source>
        <dbReference type="ARBA" id="ARBA00022737"/>
    </source>
</evidence>
<dbReference type="Gene3D" id="2.60.120.380">
    <property type="match status" value="2"/>
</dbReference>
<dbReference type="CDD" id="cd00063">
    <property type="entry name" value="FN3"/>
    <property type="match status" value="2"/>
</dbReference>
<dbReference type="Gene3D" id="2.160.20.10">
    <property type="entry name" value="Single-stranded right-handed beta-helix, Pectin lyase-like"/>
    <property type="match status" value="1"/>
</dbReference>
<dbReference type="SUPFAM" id="SSF51126">
    <property type="entry name" value="Pectin lyase-like"/>
    <property type="match status" value="2"/>
</dbReference>
<dbReference type="InterPro" id="IPR050991">
    <property type="entry name" value="ECM_Regulatory_Proteins"/>
</dbReference>
<reference evidence="4 5" key="2">
    <citation type="journal article" date="2011" name="ISME J.">
        <title>RNA-seq reveals cooperative metabolic interactions between two termite-gut spirochete species in co-culture.</title>
        <authorList>
            <person name="Rosenthal A.Z."/>
            <person name="Matson E.G."/>
            <person name="Eldar A."/>
            <person name="Leadbetter J.R."/>
        </authorList>
    </citation>
    <scope>NUCLEOTIDE SEQUENCE [LARGE SCALE GENOMIC DNA]</scope>
    <source>
        <strain evidence="5">ATCC BAA-888 / DSM 13862 / ZAS-9</strain>
    </source>
</reference>
<keyword evidence="5" id="KW-1185">Reference proteome</keyword>
<feature type="chain" id="PRO_5003335055" evidence="2">
    <location>
        <begin position="21"/>
        <end position="1276"/>
    </location>
</feature>
<dbReference type="OrthoDB" id="356522at2"/>
<dbReference type="Proteomes" id="UP000009222">
    <property type="component" value="Chromosome"/>
</dbReference>
<dbReference type="PANTHER" id="PTHR46708:SF2">
    <property type="entry name" value="FIBRONECTIN TYPE-III DOMAIN-CONTAINING PROTEIN"/>
    <property type="match status" value="1"/>
</dbReference>
<evidence type="ECO:0000313" key="4">
    <source>
        <dbReference type="EMBL" id="AEF82547.1"/>
    </source>
</evidence>